<feature type="region of interest" description="Disordered" evidence="6">
    <location>
        <begin position="311"/>
        <end position="337"/>
    </location>
</feature>
<gene>
    <name evidence="7" type="ORF">PICST_83183</name>
</gene>
<dbReference type="Proteomes" id="UP000002258">
    <property type="component" value="Chromosome 4"/>
</dbReference>
<dbReference type="GO" id="GO:0000027">
    <property type="term" value="P:ribosomal large subunit assembly"/>
    <property type="evidence" value="ECO:0007669"/>
    <property type="project" value="UniProtKB-UniRule"/>
</dbReference>
<evidence type="ECO:0000313" key="7">
    <source>
        <dbReference type="EMBL" id="ABN66345.1"/>
    </source>
</evidence>
<dbReference type="OMA" id="TEKWTHK"/>
<dbReference type="InParanoid" id="A3LT47"/>
<keyword evidence="3 5" id="KW-0690">Ribosome biogenesis</keyword>
<name>A3LT47_PICST</name>
<dbReference type="GO" id="GO:0000460">
    <property type="term" value="P:maturation of 5.8S rRNA"/>
    <property type="evidence" value="ECO:0007669"/>
    <property type="project" value="EnsemblFungi"/>
</dbReference>
<accession>A3LT47</accession>
<dbReference type="PANTHER" id="PTHR14211">
    <property type="entry name" value="GLIOMA SUPPRESSOR CANDIDATE REGION GENE 2"/>
    <property type="match status" value="1"/>
</dbReference>
<evidence type="ECO:0000256" key="1">
    <source>
        <dbReference type="ARBA" id="ARBA00008838"/>
    </source>
</evidence>
<evidence type="ECO:0000313" key="8">
    <source>
        <dbReference type="Proteomes" id="UP000002258"/>
    </source>
</evidence>
<dbReference type="KEGG" id="pic:PICST_83183"/>
<evidence type="ECO:0000256" key="2">
    <source>
        <dbReference type="ARBA" id="ARBA00018339"/>
    </source>
</evidence>
<evidence type="ECO:0000256" key="3">
    <source>
        <dbReference type="ARBA" id="ARBA00022517"/>
    </source>
</evidence>
<protein>
    <recommendedName>
        <fullName evidence="2 5">Ribosome biogenesis protein NOP53</fullName>
    </recommendedName>
</protein>
<dbReference type="PIRSF" id="PIRSF017302">
    <property type="entry name" value="Gltscr2"/>
    <property type="match status" value="1"/>
</dbReference>
<dbReference type="GO" id="GO:0005654">
    <property type="term" value="C:nucleoplasm"/>
    <property type="evidence" value="ECO:0007669"/>
    <property type="project" value="UniProtKB-SubCell"/>
</dbReference>
<comment type="subcellular location">
    <subcellularLocation>
        <location evidence="5">Nucleus</location>
        <location evidence="5">Nucleolus</location>
    </subcellularLocation>
    <subcellularLocation>
        <location evidence="5">Nucleus</location>
        <location evidence="5">Nucleoplasm</location>
    </subcellularLocation>
</comment>
<evidence type="ECO:0000256" key="5">
    <source>
        <dbReference type="PIRNR" id="PIRNR017302"/>
    </source>
</evidence>
<dbReference type="AlphaFoldDB" id="A3LT47"/>
<keyword evidence="4 5" id="KW-0539">Nucleus</keyword>
<feature type="region of interest" description="Disordered" evidence="6">
    <location>
        <begin position="1"/>
        <end position="24"/>
    </location>
</feature>
<dbReference type="RefSeq" id="XP_001384374.1">
    <property type="nucleotide sequence ID" value="XM_001384337.1"/>
</dbReference>
<organism evidence="7 8">
    <name type="scientific">Scheffersomyces stipitis (strain ATCC 58785 / CBS 6054 / NBRC 10063 / NRRL Y-11545)</name>
    <name type="common">Yeast</name>
    <name type="synonym">Pichia stipitis</name>
    <dbReference type="NCBI Taxonomy" id="322104"/>
    <lineage>
        <taxon>Eukaryota</taxon>
        <taxon>Fungi</taxon>
        <taxon>Dikarya</taxon>
        <taxon>Ascomycota</taxon>
        <taxon>Saccharomycotina</taxon>
        <taxon>Pichiomycetes</taxon>
        <taxon>Debaryomycetaceae</taxon>
        <taxon>Scheffersomyces</taxon>
    </lineage>
</organism>
<dbReference type="GO" id="GO:0008097">
    <property type="term" value="F:5S rRNA binding"/>
    <property type="evidence" value="ECO:0007669"/>
    <property type="project" value="TreeGrafter"/>
</dbReference>
<feature type="compositionally biased region" description="Basic residues" evidence="6">
    <location>
        <begin position="13"/>
        <end position="23"/>
    </location>
</feature>
<dbReference type="STRING" id="322104.A3LT47"/>
<feature type="compositionally biased region" description="Acidic residues" evidence="6">
    <location>
        <begin position="241"/>
        <end position="262"/>
    </location>
</feature>
<dbReference type="EMBL" id="CP000498">
    <property type="protein sequence ID" value="ABN66345.1"/>
    <property type="molecule type" value="Genomic_DNA"/>
</dbReference>
<evidence type="ECO:0000256" key="4">
    <source>
        <dbReference type="ARBA" id="ARBA00023242"/>
    </source>
</evidence>
<feature type="compositionally biased region" description="Basic residues" evidence="6">
    <location>
        <begin position="275"/>
        <end position="290"/>
    </location>
</feature>
<evidence type="ECO:0000256" key="6">
    <source>
        <dbReference type="SAM" id="MobiDB-lite"/>
    </source>
</evidence>
<dbReference type="HOGENOM" id="CLU_035888_1_0_1"/>
<comment type="similarity">
    <text evidence="1 5">Belongs to the NOP53 family.</text>
</comment>
<comment type="function">
    <text evidence="5">May play a role in ribosome biogenesis.</text>
</comment>
<dbReference type="PANTHER" id="PTHR14211:SF7">
    <property type="entry name" value="RIBOSOME BIOGENESIS PROTEIN NOP53"/>
    <property type="match status" value="1"/>
</dbReference>
<dbReference type="GO" id="GO:0000176">
    <property type="term" value="C:nuclear exosome (RNase complex)"/>
    <property type="evidence" value="ECO:0007669"/>
    <property type="project" value="EnsemblFungi"/>
</dbReference>
<proteinExistence type="inferred from homology"/>
<reference evidence="7 8" key="1">
    <citation type="journal article" date="2007" name="Nat. Biotechnol.">
        <title>Genome sequence of the lignocellulose-bioconverting and xylose-fermenting yeast Pichia stipitis.</title>
        <authorList>
            <person name="Jeffries T.W."/>
            <person name="Grigoriev I.V."/>
            <person name="Grimwood J."/>
            <person name="Laplaza J.M."/>
            <person name="Aerts A."/>
            <person name="Salamov A."/>
            <person name="Schmutz J."/>
            <person name="Lindquist E."/>
            <person name="Dehal P."/>
            <person name="Shapiro H."/>
            <person name="Jin Y.S."/>
            <person name="Passoth V."/>
            <person name="Richardson P.M."/>
        </authorList>
    </citation>
    <scope>NUCLEOTIDE SEQUENCE [LARGE SCALE GENOMIC DNA]</scope>
    <source>
        <strain evidence="8">ATCC 58785 / CBS 6054 / NBRC 10063 / NRRL Y-11545</strain>
    </source>
</reference>
<keyword evidence="8" id="KW-1185">Reference proteome</keyword>
<dbReference type="GeneID" id="4838823"/>
<dbReference type="GO" id="GO:0005730">
    <property type="term" value="C:nucleolus"/>
    <property type="evidence" value="ECO:0007669"/>
    <property type="project" value="UniProtKB-SubCell"/>
</dbReference>
<dbReference type="GO" id="GO:0000055">
    <property type="term" value="P:ribosomal large subunit export from nucleus"/>
    <property type="evidence" value="ECO:0007669"/>
    <property type="project" value="EnsemblFungi"/>
</dbReference>
<feature type="region of interest" description="Disordered" evidence="6">
    <location>
        <begin position="239"/>
        <end position="295"/>
    </location>
</feature>
<dbReference type="GO" id="GO:0000463">
    <property type="term" value="P:maturation of LSU-rRNA from tricistronic rRNA transcript (SSU-rRNA, 5.8S rRNA, LSU-rRNA)"/>
    <property type="evidence" value="ECO:0007669"/>
    <property type="project" value="EnsemblFungi"/>
</dbReference>
<dbReference type="Pfam" id="PF07767">
    <property type="entry name" value="Nop53"/>
    <property type="match status" value="1"/>
</dbReference>
<dbReference type="OrthoDB" id="5072at2759"/>
<sequence length="410" mass="47409">MSGTVKNSGAKPKPSRKGKKAWRKNIDIQDVETALEENRENEIHVGKKNEDDFVIDSTPSVSLQSRKVEKKLKTHEILTNKSKVEALSHPKGSKAETKNTIQGVKRTEVLRLMKLAGGKYKDESKIKNRIDKDGLIHVQNKDLWGTEEIEETPVSNFSSTTEFTQASVVPKTLKSAPIRVIENDLNKKVIDAGKSYNPSLESWKQLINKEYGLEHKRELTRQQMAEHREKIKELMNTLDVNESDSEDSENEQEEQQDEEDGDYQLSINKPTQVKIKTKTKRNREEKHKKREGLQQELKELKKQLRDLTNLDELLQKEDNSTNKKTSKKDKNVSNKPKKLFKYDAVQAPLEVKLSNELTNNLKNLKPEGNLFYDQMLNLQSTGKIETRIPVAKRRKYTPKITEKWTYKDFK</sequence>
<dbReference type="eggNOG" id="KOG2823">
    <property type="taxonomic scope" value="Eukaryota"/>
</dbReference>
<dbReference type="InterPro" id="IPR011687">
    <property type="entry name" value="Nop53/GLTSCR2"/>
</dbReference>
<dbReference type="FunCoup" id="A3LT47">
    <property type="interactions" value="665"/>
</dbReference>